<dbReference type="STRING" id="910964.GEAM_1235"/>
<feature type="domain" description="Ner winged helix-turn-helix DNA-binding" evidence="5">
    <location>
        <begin position="28"/>
        <end position="98"/>
    </location>
</feature>
<evidence type="ECO:0000313" key="7">
    <source>
        <dbReference type="Proteomes" id="UP000028640"/>
    </source>
</evidence>
<reference evidence="6 7" key="1">
    <citation type="submission" date="2014-05" db="EMBL/GenBank/DDBJ databases">
        <title>ATOL: Assembling a taxonomically balanced genome-scale reconstruction of the evolutionary history of the Enterobacteriaceae.</title>
        <authorList>
            <person name="Plunkett G.III."/>
            <person name="Neeno-Eckwall E.C."/>
            <person name="Glasner J.D."/>
            <person name="Perna N.T."/>
        </authorList>
    </citation>
    <scope>NUCLEOTIDE SEQUENCE [LARGE SCALE GENOMIC DNA]</scope>
    <source>
        <strain evidence="6 7">ATCC 33852</strain>
    </source>
</reference>
<evidence type="ECO:0000256" key="1">
    <source>
        <dbReference type="ARBA" id="ARBA00006157"/>
    </source>
</evidence>
<accession>A0A085GHH0</accession>
<keyword evidence="7" id="KW-1185">Reference proteome</keyword>
<sequence>MTANKKSQDTALPRYKPQASVGSHRFQNWHPADIIAELHKRGTTLAALSRQSGLCSSTLSNALCRRWPRGEMLIAKALDMTPAEIWPTRYFHPDGTLIVKSQKKAK</sequence>
<evidence type="ECO:0000313" key="6">
    <source>
        <dbReference type="EMBL" id="KFC83165.1"/>
    </source>
</evidence>
<dbReference type="RefSeq" id="WP_084674056.1">
    <property type="nucleotide sequence ID" value="NZ_JMPJ01000038.1"/>
</dbReference>
<dbReference type="Proteomes" id="UP000028640">
    <property type="component" value="Unassembled WGS sequence"/>
</dbReference>
<keyword evidence="3" id="KW-0238">DNA-binding</keyword>
<keyword evidence="4" id="KW-0804">Transcription</keyword>
<dbReference type="EMBL" id="JMPJ01000038">
    <property type="protein sequence ID" value="KFC83165.1"/>
    <property type="molecule type" value="Genomic_DNA"/>
</dbReference>
<dbReference type="Gene3D" id="1.10.260.40">
    <property type="entry name" value="lambda repressor-like DNA-binding domains"/>
    <property type="match status" value="1"/>
</dbReference>
<comment type="similarity">
    <text evidence="1">Belongs to the ner transcriptional regulatory family.</text>
</comment>
<dbReference type="eggNOG" id="COG3423">
    <property type="taxonomic scope" value="Bacteria"/>
</dbReference>
<dbReference type="OrthoDB" id="5405994at2"/>
<dbReference type="AlphaFoldDB" id="A0A085GHH0"/>
<comment type="caution">
    <text evidence="6">The sequence shown here is derived from an EMBL/GenBank/DDBJ whole genome shotgun (WGS) entry which is preliminary data.</text>
</comment>
<evidence type="ECO:0000256" key="3">
    <source>
        <dbReference type="ARBA" id="ARBA00023125"/>
    </source>
</evidence>
<organism evidence="6 7">
    <name type="scientific">Ewingella americana (strain ATCC 33852 / DSM 4580 / CCUG 14506 / JCM 5911 / LMG 7869 / NCTC 12157 / CDC 1468-78)</name>
    <dbReference type="NCBI Taxonomy" id="910964"/>
    <lineage>
        <taxon>Bacteria</taxon>
        <taxon>Pseudomonadati</taxon>
        <taxon>Pseudomonadota</taxon>
        <taxon>Gammaproteobacteria</taxon>
        <taxon>Enterobacterales</taxon>
        <taxon>Yersiniaceae</taxon>
        <taxon>Ewingella</taxon>
    </lineage>
</organism>
<proteinExistence type="inferred from homology"/>
<dbReference type="InterPro" id="IPR010982">
    <property type="entry name" value="Lambda_DNA-bd_dom_sf"/>
</dbReference>
<keyword evidence="2" id="KW-0805">Transcription regulation</keyword>
<dbReference type="Pfam" id="PF13693">
    <property type="entry name" value="HTH_35"/>
    <property type="match status" value="1"/>
</dbReference>
<evidence type="ECO:0000256" key="4">
    <source>
        <dbReference type="ARBA" id="ARBA00023163"/>
    </source>
</evidence>
<protein>
    <submittedName>
        <fullName evidence="6">Ner family regulatory protein</fullName>
    </submittedName>
</protein>
<dbReference type="GeneID" id="78379576"/>
<gene>
    <name evidence="6" type="ORF">GEAM_1235</name>
</gene>
<evidence type="ECO:0000259" key="5">
    <source>
        <dbReference type="Pfam" id="PF13693"/>
    </source>
</evidence>
<dbReference type="GO" id="GO:0003677">
    <property type="term" value="F:DNA binding"/>
    <property type="evidence" value="ECO:0007669"/>
    <property type="project" value="UniProtKB-KW"/>
</dbReference>
<name>A0A085GHH0_EWIA3</name>
<dbReference type="InterPro" id="IPR038722">
    <property type="entry name" value="Ner_HTH_dom"/>
</dbReference>
<evidence type="ECO:0000256" key="2">
    <source>
        <dbReference type="ARBA" id="ARBA00023015"/>
    </source>
</evidence>
<dbReference type="SUPFAM" id="SSF47413">
    <property type="entry name" value="lambda repressor-like DNA-binding domains"/>
    <property type="match status" value="1"/>
</dbReference>